<feature type="region of interest" description="Disordered" evidence="1">
    <location>
        <begin position="45"/>
        <end position="69"/>
    </location>
</feature>
<protein>
    <submittedName>
        <fullName evidence="3">Uncharacterized protein</fullName>
    </submittedName>
</protein>
<keyword evidence="2" id="KW-1133">Transmembrane helix</keyword>
<gene>
    <name evidence="3" type="ORF">RND81_07G028400</name>
</gene>
<keyword evidence="4" id="KW-1185">Reference proteome</keyword>
<comment type="caution">
    <text evidence="3">The sequence shown here is derived from an EMBL/GenBank/DDBJ whole genome shotgun (WGS) entry which is preliminary data.</text>
</comment>
<keyword evidence="2" id="KW-0812">Transmembrane</keyword>
<evidence type="ECO:0000256" key="2">
    <source>
        <dbReference type="SAM" id="Phobius"/>
    </source>
</evidence>
<dbReference type="PANTHER" id="PTHR33264:SF27">
    <property type="entry name" value="TRANSMEMBRANE PROTEIN"/>
    <property type="match status" value="1"/>
</dbReference>
<evidence type="ECO:0000256" key="1">
    <source>
        <dbReference type="SAM" id="MobiDB-lite"/>
    </source>
</evidence>
<name>A0AAW1JN45_SAPOF</name>
<reference evidence="3" key="1">
    <citation type="submission" date="2024-03" db="EMBL/GenBank/DDBJ databases">
        <title>WGS assembly of Saponaria officinalis var. Norfolk2.</title>
        <authorList>
            <person name="Jenkins J."/>
            <person name="Shu S."/>
            <person name="Grimwood J."/>
            <person name="Barry K."/>
            <person name="Goodstein D."/>
            <person name="Schmutz J."/>
            <person name="Leebens-Mack J."/>
            <person name="Osbourn A."/>
        </authorList>
    </citation>
    <scope>NUCLEOTIDE SEQUENCE [LARGE SCALE GENOMIC DNA]</scope>
    <source>
        <strain evidence="3">JIC</strain>
    </source>
</reference>
<keyword evidence="2" id="KW-0472">Membrane</keyword>
<sequence>MEDCNTLVSDCIVVSCCCQCLILQLVVFIFIHLPRKLARKTKEYAKKKLSRTRRKSKNHPQHRDGFVGFDNGRSVSMRILELEGYEVSKVHRWGSCLDEVEKVLGELSMKGEFAFGSFWGENQEQSVGLCSKCCRTLTKEEVLEFGSHHHVKFHFIEVVGPPFGPS</sequence>
<accession>A0AAW1JN45</accession>
<evidence type="ECO:0000313" key="3">
    <source>
        <dbReference type="EMBL" id="KAK9705035.1"/>
    </source>
</evidence>
<dbReference type="Proteomes" id="UP001443914">
    <property type="component" value="Unassembled WGS sequence"/>
</dbReference>
<dbReference type="AlphaFoldDB" id="A0AAW1JN45"/>
<proteinExistence type="predicted"/>
<dbReference type="EMBL" id="JBDFQZ010000007">
    <property type="protein sequence ID" value="KAK9705035.1"/>
    <property type="molecule type" value="Genomic_DNA"/>
</dbReference>
<feature type="compositionally biased region" description="Basic residues" evidence="1">
    <location>
        <begin position="47"/>
        <end position="60"/>
    </location>
</feature>
<feature type="transmembrane region" description="Helical" evidence="2">
    <location>
        <begin position="12"/>
        <end position="33"/>
    </location>
</feature>
<organism evidence="3 4">
    <name type="scientific">Saponaria officinalis</name>
    <name type="common">Common soapwort</name>
    <name type="synonym">Lychnis saponaria</name>
    <dbReference type="NCBI Taxonomy" id="3572"/>
    <lineage>
        <taxon>Eukaryota</taxon>
        <taxon>Viridiplantae</taxon>
        <taxon>Streptophyta</taxon>
        <taxon>Embryophyta</taxon>
        <taxon>Tracheophyta</taxon>
        <taxon>Spermatophyta</taxon>
        <taxon>Magnoliopsida</taxon>
        <taxon>eudicotyledons</taxon>
        <taxon>Gunneridae</taxon>
        <taxon>Pentapetalae</taxon>
        <taxon>Caryophyllales</taxon>
        <taxon>Caryophyllaceae</taxon>
        <taxon>Caryophylleae</taxon>
        <taxon>Saponaria</taxon>
    </lineage>
</organism>
<evidence type="ECO:0000313" key="4">
    <source>
        <dbReference type="Proteomes" id="UP001443914"/>
    </source>
</evidence>
<dbReference type="PANTHER" id="PTHR33264">
    <property type="entry name" value="EXPRESSED PROTEIN"/>
    <property type="match status" value="1"/>
</dbReference>